<evidence type="ECO:0000313" key="6">
    <source>
        <dbReference type="EMBL" id="GAA3223834.1"/>
    </source>
</evidence>
<comment type="caution">
    <text evidence="6">The sequence shown here is derived from an EMBL/GenBank/DDBJ whole genome shotgun (WGS) entry which is preliminary data.</text>
</comment>
<dbReference type="SUPFAM" id="SSF46689">
    <property type="entry name" value="Homeodomain-like"/>
    <property type="match status" value="1"/>
</dbReference>
<evidence type="ECO:0000256" key="1">
    <source>
        <dbReference type="ARBA" id="ARBA00023015"/>
    </source>
</evidence>
<dbReference type="PANTHER" id="PTHR30055">
    <property type="entry name" value="HTH-TYPE TRANSCRIPTIONAL REGULATOR RUTR"/>
    <property type="match status" value="1"/>
</dbReference>
<keyword evidence="3" id="KW-0804">Transcription</keyword>
<dbReference type="InterPro" id="IPR001647">
    <property type="entry name" value="HTH_TetR"/>
</dbReference>
<evidence type="ECO:0000313" key="7">
    <source>
        <dbReference type="Proteomes" id="UP001501237"/>
    </source>
</evidence>
<dbReference type="Pfam" id="PF00440">
    <property type="entry name" value="TetR_N"/>
    <property type="match status" value="1"/>
</dbReference>
<organism evidence="6 7">
    <name type="scientific">Actinocorallia longicatena</name>
    <dbReference type="NCBI Taxonomy" id="111803"/>
    <lineage>
        <taxon>Bacteria</taxon>
        <taxon>Bacillati</taxon>
        <taxon>Actinomycetota</taxon>
        <taxon>Actinomycetes</taxon>
        <taxon>Streptosporangiales</taxon>
        <taxon>Thermomonosporaceae</taxon>
        <taxon>Actinocorallia</taxon>
    </lineage>
</organism>
<dbReference type="EMBL" id="BAAAUV010000013">
    <property type="protein sequence ID" value="GAA3223834.1"/>
    <property type="molecule type" value="Genomic_DNA"/>
</dbReference>
<accession>A0ABP6QG76</accession>
<proteinExistence type="predicted"/>
<feature type="DNA-binding region" description="H-T-H motif" evidence="4">
    <location>
        <begin position="54"/>
        <end position="73"/>
    </location>
</feature>
<dbReference type="PANTHER" id="PTHR30055:SF234">
    <property type="entry name" value="HTH-TYPE TRANSCRIPTIONAL REGULATOR BETI"/>
    <property type="match status" value="1"/>
</dbReference>
<name>A0ABP6QG76_9ACTN</name>
<evidence type="ECO:0000256" key="4">
    <source>
        <dbReference type="PROSITE-ProRule" id="PRU00335"/>
    </source>
</evidence>
<dbReference type="PROSITE" id="PS50977">
    <property type="entry name" value="HTH_TETR_2"/>
    <property type="match status" value="1"/>
</dbReference>
<evidence type="ECO:0000259" key="5">
    <source>
        <dbReference type="PROSITE" id="PS50977"/>
    </source>
</evidence>
<evidence type="ECO:0000256" key="2">
    <source>
        <dbReference type="ARBA" id="ARBA00023125"/>
    </source>
</evidence>
<evidence type="ECO:0000256" key="3">
    <source>
        <dbReference type="ARBA" id="ARBA00023163"/>
    </source>
</evidence>
<dbReference type="InterPro" id="IPR050109">
    <property type="entry name" value="HTH-type_TetR-like_transc_reg"/>
</dbReference>
<reference evidence="7" key="1">
    <citation type="journal article" date="2019" name="Int. J. Syst. Evol. Microbiol.">
        <title>The Global Catalogue of Microorganisms (GCM) 10K type strain sequencing project: providing services to taxonomists for standard genome sequencing and annotation.</title>
        <authorList>
            <consortium name="The Broad Institute Genomics Platform"/>
            <consortium name="The Broad Institute Genome Sequencing Center for Infectious Disease"/>
            <person name="Wu L."/>
            <person name="Ma J."/>
        </authorList>
    </citation>
    <scope>NUCLEOTIDE SEQUENCE [LARGE SCALE GENOMIC DNA]</scope>
    <source>
        <strain evidence="7">JCM 9377</strain>
    </source>
</reference>
<keyword evidence="7" id="KW-1185">Reference proteome</keyword>
<dbReference type="Proteomes" id="UP001501237">
    <property type="component" value="Unassembled WGS sequence"/>
</dbReference>
<dbReference type="InterPro" id="IPR009057">
    <property type="entry name" value="Homeodomain-like_sf"/>
</dbReference>
<feature type="domain" description="HTH tetR-type" evidence="5">
    <location>
        <begin position="31"/>
        <end position="91"/>
    </location>
</feature>
<dbReference type="Gene3D" id="1.10.357.10">
    <property type="entry name" value="Tetracycline Repressor, domain 2"/>
    <property type="match status" value="1"/>
</dbReference>
<protein>
    <recommendedName>
        <fullName evidence="5">HTH tetR-type domain-containing protein</fullName>
    </recommendedName>
</protein>
<gene>
    <name evidence="6" type="ORF">GCM10010468_50580</name>
</gene>
<keyword evidence="1" id="KW-0805">Transcription regulation</keyword>
<sequence>MSHLPGSRSALAPDRAIKPGRHGLSREAVGLIQRGRLIDGFVRQVAEHGYTNVTISRVTEAAGVTKKAFYLFFPSMEDCFVAALEQGAAVLEEAVRTAFQTAPDWRSGIEAGLDALLRTLAAEEPFARLVTVEVAGAGARVRAVRDEYLERFRAVFDEPGYGGETRDHVVDAVVGGVYSTLYLQVDSGRTADLLSLLPSLLYFVMLPLPDPEKGSSTK</sequence>
<keyword evidence="2 4" id="KW-0238">DNA-binding</keyword>